<feature type="region of interest" description="Disordered" evidence="2">
    <location>
        <begin position="208"/>
        <end position="285"/>
    </location>
</feature>
<dbReference type="InterPro" id="IPR035624">
    <property type="entry name" value="AGGF1_OCRE"/>
</dbReference>
<dbReference type="GO" id="GO:0003676">
    <property type="term" value="F:nucleic acid binding"/>
    <property type="evidence" value="ECO:0007669"/>
    <property type="project" value="InterPro"/>
</dbReference>
<dbReference type="PANTHER" id="PTHR23106:SF24">
    <property type="entry name" value="ANGIOGENIC FACTOR WITH G PATCH AND FHA DOMAINS 1"/>
    <property type="match status" value="1"/>
</dbReference>
<dbReference type="Gene3D" id="2.60.200.20">
    <property type="match status" value="1"/>
</dbReference>
<dbReference type="PROSITE" id="PS50006">
    <property type="entry name" value="FHA_DOMAIN"/>
    <property type="match status" value="1"/>
</dbReference>
<dbReference type="EMBL" id="VXIV02003411">
    <property type="protein sequence ID" value="KAF6017343.1"/>
    <property type="molecule type" value="Genomic_DNA"/>
</dbReference>
<dbReference type="CDD" id="cd16164">
    <property type="entry name" value="OCRE_VG5Q"/>
    <property type="match status" value="1"/>
</dbReference>
<protein>
    <submittedName>
        <fullName evidence="5">AGGF1</fullName>
    </submittedName>
</protein>
<dbReference type="InterPro" id="IPR000467">
    <property type="entry name" value="G_patch_dom"/>
</dbReference>
<dbReference type="Pfam" id="PF01585">
    <property type="entry name" value="G-patch"/>
    <property type="match status" value="1"/>
</dbReference>
<feature type="compositionally biased region" description="Basic and acidic residues" evidence="2">
    <location>
        <begin position="211"/>
        <end position="224"/>
    </location>
</feature>
<dbReference type="InterPro" id="IPR000253">
    <property type="entry name" value="FHA_dom"/>
</dbReference>
<evidence type="ECO:0000259" key="3">
    <source>
        <dbReference type="PROSITE" id="PS50006"/>
    </source>
</evidence>
<dbReference type="Pfam" id="PF17780">
    <property type="entry name" value="OCRE"/>
    <property type="match status" value="1"/>
</dbReference>
<feature type="domain" description="G-patch" evidence="4">
    <location>
        <begin position="504"/>
        <end position="551"/>
    </location>
</feature>
<dbReference type="SMART" id="SM00443">
    <property type="entry name" value="G_patch"/>
    <property type="match status" value="1"/>
</dbReference>
<feature type="coiled-coil region" evidence="1">
    <location>
        <begin position="13"/>
        <end position="61"/>
    </location>
</feature>
<dbReference type="InterPro" id="IPR008984">
    <property type="entry name" value="SMAD_FHA_dom_sf"/>
</dbReference>
<evidence type="ECO:0000313" key="6">
    <source>
        <dbReference type="Proteomes" id="UP000593567"/>
    </source>
</evidence>
<keyword evidence="1" id="KW-0175">Coiled coil</keyword>
<keyword evidence="6" id="KW-1185">Reference proteome</keyword>
<evidence type="ECO:0000313" key="5">
    <source>
        <dbReference type="EMBL" id="KAF6017343.1"/>
    </source>
</evidence>
<dbReference type="AlphaFoldDB" id="A0A7J7ITU0"/>
<evidence type="ECO:0000256" key="2">
    <source>
        <dbReference type="SAM" id="MobiDB-lite"/>
    </source>
</evidence>
<feature type="domain" description="FHA" evidence="3">
    <location>
        <begin position="325"/>
        <end position="376"/>
    </location>
</feature>
<feature type="region of interest" description="Disordered" evidence="2">
    <location>
        <begin position="585"/>
        <end position="607"/>
    </location>
</feature>
<sequence length="607" mass="67865">MDSASASNGPLDMSECEKNLKNTLKLLASTERKLEKAQRYNQQLVTELEELKRELHTRRKTSKNITYSEKSTQTDYSVTSLPDQSQDLNNTFGQTVSESVYEPLTVEASTGDGNALSIADQLRSVAEQAVSQSGYTYDEVSGLYYDQQTGYYYNPENKLYYDSTSCCYYTFNEEGNCYEFHSHADLSQYEQYYKHQSAKAERLARKAAKQARRESRESRLASKESRKRCTNTDEIPPKKCLVDDSAKESDDDAEVDVARQITNSQSENSSEPEDGEVVSSDEESCLGDADVAPEQLWRPPCVRAVVKASDTLDIGSLHVVTINGGNIGSDGTCTICIPEEHVNETHCKLVYSNEERCYYIVELGSKSGTFLNSTRLSQSGESSSCRLSNRDCLRVGTTELVLHIHPGTDTCSHCEPGVIESTLRTQLLQQQNSSGKRDVEKQRRSQLKTLKKKYGLENERFTQKQPVVNSKYEDKAEKRRQKYGIESPQVADEAGSSVDSAISNQNVGHKLLEKMGWKSGESLGKTQTGIIEPIKVDLRLNASAGLGSTTNRTVSMDEGGNLPRARRKAEIRMKTQTRFEKAKTSAIFDPMMNDSDDGEDVEKLNQK</sequence>
<dbReference type="OrthoDB" id="2538319at2759"/>
<dbReference type="Pfam" id="PF00498">
    <property type="entry name" value="FHA"/>
    <property type="match status" value="1"/>
</dbReference>
<proteinExistence type="predicted"/>
<name>A0A7J7ITU0_BUGNE</name>
<feature type="region of interest" description="Disordered" evidence="2">
    <location>
        <begin position="461"/>
        <end position="501"/>
    </location>
</feature>
<dbReference type="SUPFAM" id="SSF49879">
    <property type="entry name" value="SMAD/FHA domain"/>
    <property type="match status" value="1"/>
</dbReference>
<accession>A0A7J7ITU0</accession>
<feature type="compositionally biased region" description="Basic and acidic residues" evidence="2">
    <location>
        <begin position="235"/>
        <end position="248"/>
    </location>
</feature>
<evidence type="ECO:0000259" key="4">
    <source>
        <dbReference type="PROSITE" id="PS50174"/>
    </source>
</evidence>
<reference evidence="5" key="1">
    <citation type="submission" date="2020-06" db="EMBL/GenBank/DDBJ databases">
        <title>Draft genome of Bugula neritina, a colonial animal packing powerful symbionts and potential medicines.</title>
        <authorList>
            <person name="Rayko M."/>
        </authorList>
    </citation>
    <scope>NUCLEOTIDE SEQUENCE [LARGE SCALE GENOMIC DNA]</scope>
    <source>
        <strain evidence="5">Kwan_BN1</strain>
    </source>
</reference>
<gene>
    <name evidence="5" type="ORF">EB796_024356</name>
</gene>
<dbReference type="InterPro" id="IPR041591">
    <property type="entry name" value="OCRE"/>
</dbReference>
<dbReference type="InterPro" id="IPR053027">
    <property type="entry name" value="AGGF1"/>
</dbReference>
<organism evidence="5 6">
    <name type="scientific">Bugula neritina</name>
    <name type="common">Brown bryozoan</name>
    <name type="synonym">Sertularia neritina</name>
    <dbReference type="NCBI Taxonomy" id="10212"/>
    <lineage>
        <taxon>Eukaryota</taxon>
        <taxon>Metazoa</taxon>
        <taxon>Spiralia</taxon>
        <taxon>Lophotrochozoa</taxon>
        <taxon>Bryozoa</taxon>
        <taxon>Gymnolaemata</taxon>
        <taxon>Cheilostomatida</taxon>
        <taxon>Flustrina</taxon>
        <taxon>Buguloidea</taxon>
        <taxon>Bugulidae</taxon>
        <taxon>Bugula</taxon>
    </lineage>
</organism>
<dbReference type="PANTHER" id="PTHR23106">
    <property type="entry name" value="ANGIOGENIC FACTOR WITH G PATCH AND FHA DOMAINS 1"/>
    <property type="match status" value="1"/>
</dbReference>
<feature type="compositionally biased region" description="Acidic residues" evidence="2">
    <location>
        <begin position="270"/>
        <end position="285"/>
    </location>
</feature>
<dbReference type="PROSITE" id="PS50174">
    <property type="entry name" value="G_PATCH"/>
    <property type="match status" value="1"/>
</dbReference>
<evidence type="ECO:0000256" key="1">
    <source>
        <dbReference type="SAM" id="Coils"/>
    </source>
</evidence>
<dbReference type="Proteomes" id="UP000593567">
    <property type="component" value="Unassembled WGS sequence"/>
</dbReference>
<comment type="caution">
    <text evidence="5">The sequence shown here is derived from an EMBL/GenBank/DDBJ whole genome shotgun (WGS) entry which is preliminary data.</text>
</comment>